<dbReference type="EMBL" id="RJUK01000001">
    <property type="protein sequence ID" value="ROQ20609.1"/>
    <property type="molecule type" value="Genomic_DNA"/>
</dbReference>
<organism evidence="2 3">
    <name type="scientific">Marinimicrobium koreense</name>
    <dbReference type="NCBI Taxonomy" id="306545"/>
    <lineage>
        <taxon>Bacteria</taxon>
        <taxon>Pseudomonadati</taxon>
        <taxon>Pseudomonadota</taxon>
        <taxon>Gammaproteobacteria</taxon>
        <taxon>Cellvibrionales</taxon>
        <taxon>Cellvibrionaceae</taxon>
        <taxon>Marinimicrobium</taxon>
    </lineage>
</organism>
<keyword evidence="1" id="KW-0472">Membrane</keyword>
<evidence type="ECO:0000313" key="3">
    <source>
        <dbReference type="Proteomes" id="UP000273643"/>
    </source>
</evidence>
<proteinExistence type="predicted"/>
<comment type="caution">
    <text evidence="2">The sequence shown here is derived from an EMBL/GenBank/DDBJ whole genome shotgun (WGS) entry which is preliminary data.</text>
</comment>
<evidence type="ECO:0000256" key="1">
    <source>
        <dbReference type="SAM" id="Phobius"/>
    </source>
</evidence>
<protein>
    <recommendedName>
        <fullName evidence="4">Toxin CptA</fullName>
    </recommendedName>
</protein>
<dbReference type="RefSeq" id="WP_123637731.1">
    <property type="nucleotide sequence ID" value="NZ_RJUK01000001.1"/>
</dbReference>
<keyword evidence="3" id="KW-1185">Reference proteome</keyword>
<evidence type="ECO:0008006" key="4">
    <source>
        <dbReference type="Google" id="ProtNLM"/>
    </source>
</evidence>
<sequence>MSGPIPESTPANRRLAPIRLQSSRWLRRLHRCLLLALAALPWLAFMGHSGVSIGWVMVLCLFNALLVWEWWRAGRRSDVTVLAFDAGSWTLEGASGVVAVFPCGEWLIWPWLQVVRFREGDGLRVHTLIILPDSASADDRRRLRVWLRMGRWHEGR</sequence>
<name>A0A3N1NXP9_9GAMM</name>
<dbReference type="Pfam" id="PF07254">
    <property type="entry name" value="Cpta_toxin"/>
    <property type="match status" value="1"/>
</dbReference>
<keyword evidence="1" id="KW-0812">Transmembrane</keyword>
<gene>
    <name evidence="2" type="ORF">EDC38_1216</name>
</gene>
<feature type="transmembrane region" description="Helical" evidence="1">
    <location>
        <begin position="53"/>
        <end position="71"/>
    </location>
</feature>
<dbReference type="InterPro" id="IPR009883">
    <property type="entry name" value="YgfX"/>
</dbReference>
<reference evidence="2 3" key="1">
    <citation type="submission" date="2018-11" db="EMBL/GenBank/DDBJ databases">
        <title>Genomic Encyclopedia of Type Strains, Phase IV (KMG-IV): sequencing the most valuable type-strain genomes for metagenomic binning, comparative biology and taxonomic classification.</title>
        <authorList>
            <person name="Goeker M."/>
        </authorList>
    </citation>
    <scope>NUCLEOTIDE SEQUENCE [LARGE SCALE GENOMIC DNA]</scope>
    <source>
        <strain evidence="2 3">DSM 16974</strain>
    </source>
</reference>
<accession>A0A3N1NXP9</accession>
<keyword evidence="1" id="KW-1133">Transmembrane helix</keyword>
<dbReference type="AlphaFoldDB" id="A0A3N1NXP9"/>
<dbReference type="Proteomes" id="UP000273643">
    <property type="component" value="Unassembled WGS sequence"/>
</dbReference>
<evidence type="ECO:0000313" key="2">
    <source>
        <dbReference type="EMBL" id="ROQ20609.1"/>
    </source>
</evidence>